<dbReference type="Proteomes" id="UP000275975">
    <property type="component" value="Unassembled WGS sequence"/>
</dbReference>
<reference evidence="2" key="2">
    <citation type="submission" date="2018-07" db="EMBL/GenBank/DDBJ databases">
        <title>Draft genome sequence of Klebsiella pneumoniae K293.</title>
        <authorList>
            <person name="He F."/>
        </authorList>
    </citation>
    <scope>NUCLEOTIDE SEQUENCE</scope>
    <source>
        <strain evidence="2">K293</strain>
    </source>
</reference>
<evidence type="ECO:0000313" key="5">
    <source>
        <dbReference type="Proteomes" id="UP000234439"/>
    </source>
</evidence>
<evidence type="ECO:0000313" key="3">
    <source>
        <dbReference type="EMBL" id="ROG90795.1"/>
    </source>
</evidence>
<organism evidence="3 7">
    <name type="scientific">Klebsiella pneumoniae</name>
    <dbReference type="NCBI Taxonomy" id="573"/>
    <lineage>
        <taxon>Bacteria</taxon>
        <taxon>Pseudomonadati</taxon>
        <taxon>Pseudomonadota</taxon>
        <taxon>Gammaproteobacteria</taxon>
        <taxon>Enterobacterales</taxon>
        <taxon>Enterobacteriaceae</taxon>
        <taxon>Klebsiella/Raoultella group</taxon>
        <taxon>Klebsiella</taxon>
        <taxon>Klebsiella pneumoniae complex</taxon>
    </lineage>
</organism>
<dbReference type="EMBL" id="NCMJ01000176">
    <property type="protein sequence ID" value="PLE24550.1"/>
    <property type="molecule type" value="Genomic_DNA"/>
</dbReference>
<reference evidence="4" key="4">
    <citation type="submission" date="2018-10" db="EMBL/GenBank/DDBJ databases">
        <authorList>
            <person name="Fan Y."/>
            <person name="Timp W."/>
            <person name="Bergman Y."/>
            <person name="Tamma P."/>
            <person name="Simner P."/>
        </authorList>
    </citation>
    <scope>NUCLEOTIDE SEQUENCE</scope>
    <source>
        <strain evidence="4">KLPN_104</strain>
    </source>
</reference>
<accession>A0A0J4WQK5</accession>
<dbReference type="Proteomes" id="UP000234439">
    <property type="component" value="Unassembled WGS sequence"/>
</dbReference>
<sequence length="67" mass="7695">MSHGKCEPTNTNAADYKLYARFDAGETLESVLASPPTTKHNKVTSEGNIRTEHRMWMAWRKKHPRPL</sequence>
<evidence type="ECO:0000313" key="7">
    <source>
        <dbReference type="Proteomes" id="UP000283322"/>
    </source>
</evidence>
<dbReference type="EMBL" id="QRCF01000026">
    <property type="protein sequence ID" value="RDT87883.1"/>
    <property type="molecule type" value="Genomic_DNA"/>
</dbReference>
<reference evidence="1 5" key="1">
    <citation type="journal article" date="2017" name="J. Infect. Dis.">
        <title>An Analysis of the Epidemic of Klebsiella pneumoniae Carbapenemase-Producing K. pneumoniae: Convergence of Two Evolutionary Mechanisms Creates the Perfect Storm.</title>
        <authorList>
            <person name="Rojas L.J."/>
            <person name="Weinstock G.M."/>
            <person name="De La Cadena E."/>
            <person name="Diaz L."/>
            <person name="Rios R."/>
            <person name="Hanson B.M."/>
            <person name="Brown J.S."/>
            <person name="Vats P."/>
            <person name="Phillips D.S."/>
            <person name="Nguyen H."/>
            <person name="Hujer K.M."/>
            <person name="Correa A."/>
            <person name="Adams M.D."/>
            <person name="Perez F."/>
            <person name="Sodergren E."/>
            <person name="Narechania A."/>
            <person name="Planet P.J."/>
            <person name="Villegas M.V."/>
            <person name="Bonomo R.A."/>
            <person name="Arias C.A."/>
        </authorList>
    </citation>
    <scope>NUCLEOTIDE SEQUENCE [LARGE SCALE GENOMIC DNA]</scope>
    <source>
        <strain evidence="1 5">COL-Kpn30</strain>
    </source>
</reference>
<protein>
    <submittedName>
        <fullName evidence="3">Uncharacterized protein</fullName>
    </submittedName>
</protein>
<dbReference type="AlphaFoldDB" id="A0A0J4WQK5"/>
<dbReference type="EMBL" id="MPYG04000169">
    <property type="protein sequence ID" value="ROG90795.1"/>
    <property type="molecule type" value="Genomic_DNA"/>
</dbReference>
<dbReference type="Proteomes" id="UP000283322">
    <property type="component" value="Unassembled WGS sequence"/>
</dbReference>
<name>A0A0J4WQK5_KLEPN</name>
<gene>
    <name evidence="1" type="ORF">B6I68_27230</name>
    <name evidence="3" type="ORF">BL124_00023210</name>
    <name evidence="2" type="ORF">DW286_20925</name>
    <name evidence="4" type="ORF">EAO17_29380</name>
</gene>
<evidence type="ECO:0000313" key="1">
    <source>
        <dbReference type="EMBL" id="PLE24550.1"/>
    </source>
</evidence>
<comment type="caution">
    <text evidence="3">The sequence shown here is derived from an EMBL/GenBank/DDBJ whole genome shotgun (WGS) entry which is preliminary data.</text>
</comment>
<evidence type="ECO:0000313" key="2">
    <source>
        <dbReference type="EMBL" id="RDT87883.1"/>
    </source>
</evidence>
<evidence type="ECO:0000313" key="6">
    <source>
        <dbReference type="Proteomes" id="UP000275975"/>
    </source>
</evidence>
<dbReference type="Proteomes" id="UP000254657">
    <property type="component" value="Unassembled WGS sequence"/>
</dbReference>
<reference evidence="3 7" key="3">
    <citation type="submission" date="2018-10" db="EMBL/GenBank/DDBJ databases">
        <authorList>
            <person name="Vanduin D."/>
            <person name="Fouts D."/>
            <person name="Wright M."/>
            <person name="Sutton G."/>
            <person name="Nguyen K."/>
            <person name="Kreiswirth B."/>
            <person name="Chen L."/>
            <person name="Rojas L."/>
            <person name="Hujer A."/>
            <person name="Hujer K."/>
            <person name="Bonomo R."/>
            <person name="Adams M."/>
        </authorList>
    </citation>
    <scope>NUCLEOTIDE SEQUENCE [LARGE SCALE GENOMIC DNA]</scope>
    <source>
        <strain evidence="3 7">CRK0165</strain>
    </source>
</reference>
<evidence type="ECO:0000313" key="4">
    <source>
        <dbReference type="EMBL" id="RRE94359.1"/>
    </source>
</evidence>
<dbReference type="RefSeq" id="WP_004118067.1">
    <property type="nucleotide sequence ID" value="NZ_CP102638.1"/>
</dbReference>
<proteinExistence type="predicted"/>
<dbReference type="EMBL" id="RDAM01000003">
    <property type="protein sequence ID" value="RRE94359.1"/>
    <property type="molecule type" value="Genomic_DNA"/>
</dbReference>
<reference evidence="4 6" key="5">
    <citation type="journal article" date="2019" name="Antimicrob. Agents Chemother.">
        <title>Applying Rapid Whole Genome Sequencing to Predict Phenotypic Antimicrobial Susceptibility Testing Results Among Carbapenem-Resistant Klebsiella pneumoniae Clinical Isolates.</title>
        <authorList>
            <person name="Tamma P.D."/>
            <person name="Fan Y."/>
            <person name="Bergman Y."/>
            <person name="Pertea G."/>
            <person name="Kazmi A."/>
            <person name="Lewis S."/>
            <person name="Carroll K.C."/>
            <person name="Schatz M.C."/>
            <person name="Timp W."/>
            <person name="Simner P.J."/>
        </authorList>
    </citation>
    <scope>NUCLEOTIDE SEQUENCE [LARGE SCALE GENOMIC DNA]</scope>
    <source>
        <strain evidence="4 6">KLPN_104</strain>
    </source>
</reference>